<dbReference type="NCBIfam" id="NF006625">
    <property type="entry name" value="PRK09194.1"/>
    <property type="match status" value="1"/>
</dbReference>
<comment type="caution">
    <text evidence="12">The sequence shown here is derived from an EMBL/GenBank/DDBJ whole genome shotgun (WGS) entry which is preliminary data.</text>
</comment>
<dbReference type="HAMAP" id="MF_01569">
    <property type="entry name" value="Pro_tRNA_synth_type1"/>
    <property type="match status" value="1"/>
</dbReference>
<dbReference type="CDD" id="cd04334">
    <property type="entry name" value="ProRS-INS"/>
    <property type="match status" value="1"/>
</dbReference>
<reference evidence="12 13" key="1">
    <citation type="submission" date="2015-01" db="EMBL/GenBank/DDBJ databases">
        <title>Comparative genomics of the lactic acid bacteria isolated from the honey bee gut.</title>
        <authorList>
            <person name="Ellegaard K.M."/>
            <person name="Tamarit D."/>
            <person name="Javelind E."/>
            <person name="Olofsson T."/>
            <person name="Andersson S.G."/>
            <person name="Vasquez A."/>
        </authorList>
    </citation>
    <scope>NUCLEOTIDE SEQUENCE [LARGE SCALE GENOMIC DNA]</scope>
    <source>
        <strain evidence="12 13">Bin4</strain>
    </source>
</reference>
<dbReference type="GO" id="GO:0005524">
    <property type="term" value="F:ATP binding"/>
    <property type="evidence" value="ECO:0007669"/>
    <property type="project" value="UniProtKB-UniRule"/>
</dbReference>
<comment type="catalytic activity">
    <reaction evidence="9 10">
        <text>tRNA(Pro) + L-proline + ATP = L-prolyl-tRNA(Pro) + AMP + diphosphate</text>
        <dbReference type="Rhea" id="RHEA:14305"/>
        <dbReference type="Rhea" id="RHEA-COMP:9700"/>
        <dbReference type="Rhea" id="RHEA-COMP:9702"/>
        <dbReference type="ChEBI" id="CHEBI:30616"/>
        <dbReference type="ChEBI" id="CHEBI:33019"/>
        <dbReference type="ChEBI" id="CHEBI:60039"/>
        <dbReference type="ChEBI" id="CHEBI:78442"/>
        <dbReference type="ChEBI" id="CHEBI:78532"/>
        <dbReference type="ChEBI" id="CHEBI:456215"/>
        <dbReference type="EC" id="6.1.1.15"/>
    </reaction>
</comment>
<dbReference type="Gene3D" id="3.30.930.10">
    <property type="entry name" value="Bira Bifunctional Protein, Domain 2"/>
    <property type="match status" value="2"/>
</dbReference>
<dbReference type="GO" id="GO:0016740">
    <property type="term" value="F:transferase activity"/>
    <property type="evidence" value="ECO:0007669"/>
    <property type="project" value="UniProtKB-ARBA"/>
</dbReference>
<dbReference type="Pfam" id="PF04073">
    <property type="entry name" value="tRNA_edit"/>
    <property type="match status" value="1"/>
</dbReference>
<keyword evidence="13" id="KW-1185">Reference proteome</keyword>
<keyword evidence="3 10" id="KW-0963">Cytoplasm</keyword>
<dbReference type="InterPro" id="IPR036754">
    <property type="entry name" value="YbaK/aa-tRNA-synt-asso_dom_sf"/>
</dbReference>
<evidence type="ECO:0000256" key="7">
    <source>
        <dbReference type="ARBA" id="ARBA00022917"/>
    </source>
</evidence>
<dbReference type="EC" id="6.1.1.15" evidence="10"/>
<dbReference type="GO" id="GO:0005829">
    <property type="term" value="C:cytosol"/>
    <property type="evidence" value="ECO:0007669"/>
    <property type="project" value="TreeGrafter"/>
</dbReference>
<dbReference type="InterPro" id="IPR006195">
    <property type="entry name" value="aa-tRNA-synth_II"/>
</dbReference>
<dbReference type="InterPro" id="IPR036621">
    <property type="entry name" value="Anticodon-bd_dom_sf"/>
</dbReference>
<dbReference type="SUPFAM" id="SSF55826">
    <property type="entry name" value="YbaK/ProRS associated domain"/>
    <property type="match status" value="1"/>
</dbReference>
<accession>A0A0F4LUS0</accession>
<dbReference type="CDD" id="cd00779">
    <property type="entry name" value="ProRS_core_prok"/>
    <property type="match status" value="1"/>
</dbReference>
<dbReference type="InterPro" id="IPR044140">
    <property type="entry name" value="ProRS_anticodon_short"/>
</dbReference>
<dbReference type="InterPro" id="IPR004500">
    <property type="entry name" value="Pro-tRNA-synth_IIa_bac-type"/>
</dbReference>
<organism evidence="12 13">
    <name type="scientific">Bombilactobacillus mellifer</name>
    <dbReference type="NCBI Taxonomy" id="1218492"/>
    <lineage>
        <taxon>Bacteria</taxon>
        <taxon>Bacillati</taxon>
        <taxon>Bacillota</taxon>
        <taxon>Bacilli</taxon>
        <taxon>Lactobacillales</taxon>
        <taxon>Lactobacillaceae</taxon>
        <taxon>Bombilactobacillus</taxon>
    </lineage>
</organism>
<evidence type="ECO:0000313" key="12">
    <source>
        <dbReference type="EMBL" id="KJY62497.1"/>
    </source>
</evidence>
<keyword evidence="6 10" id="KW-0067">ATP-binding</keyword>
<dbReference type="FunFam" id="3.40.50.800:FF:000011">
    <property type="entry name" value="Proline--tRNA ligase"/>
    <property type="match status" value="1"/>
</dbReference>
<dbReference type="InterPro" id="IPR023717">
    <property type="entry name" value="Pro-tRNA-Synthase_IIa_type1"/>
</dbReference>
<dbReference type="InterPro" id="IPR050062">
    <property type="entry name" value="Pro-tRNA_synthetase"/>
</dbReference>
<dbReference type="CDD" id="cd00861">
    <property type="entry name" value="ProRS_anticodon_short"/>
    <property type="match status" value="1"/>
</dbReference>
<dbReference type="GO" id="GO:0002161">
    <property type="term" value="F:aminoacyl-tRNA deacylase activity"/>
    <property type="evidence" value="ECO:0007669"/>
    <property type="project" value="InterPro"/>
</dbReference>
<dbReference type="PANTHER" id="PTHR42753:SF2">
    <property type="entry name" value="PROLINE--TRNA LIGASE"/>
    <property type="match status" value="1"/>
</dbReference>
<keyword evidence="7 10" id="KW-0648">Protein biosynthesis</keyword>
<evidence type="ECO:0000256" key="4">
    <source>
        <dbReference type="ARBA" id="ARBA00022598"/>
    </source>
</evidence>
<dbReference type="PANTHER" id="PTHR42753">
    <property type="entry name" value="MITOCHONDRIAL RIBOSOME PROTEIN L39/PROLYL-TRNA LIGASE FAMILY MEMBER"/>
    <property type="match status" value="1"/>
</dbReference>
<dbReference type="GO" id="GO:0004827">
    <property type="term" value="F:proline-tRNA ligase activity"/>
    <property type="evidence" value="ECO:0007669"/>
    <property type="project" value="UniProtKB-UniRule"/>
</dbReference>
<dbReference type="RefSeq" id="WP_046316248.1">
    <property type="nucleotide sequence ID" value="NZ_JBHSZT010000001.1"/>
</dbReference>
<dbReference type="Proteomes" id="UP000033558">
    <property type="component" value="Unassembled WGS sequence"/>
</dbReference>
<comment type="subunit">
    <text evidence="2 10">Homodimer.</text>
</comment>
<evidence type="ECO:0000256" key="1">
    <source>
        <dbReference type="ARBA" id="ARBA00004496"/>
    </source>
</evidence>
<proteinExistence type="inferred from homology"/>
<evidence type="ECO:0000256" key="8">
    <source>
        <dbReference type="ARBA" id="ARBA00023146"/>
    </source>
</evidence>
<dbReference type="SUPFAM" id="SSF52954">
    <property type="entry name" value="Class II aaRS ABD-related"/>
    <property type="match status" value="1"/>
</dbReference>
<keyword evidence="5 10" id="KW-0547">Nucleotide-binding</keyword>
<feature type="domain" description="Aminoacyl-transfer RNA synthetases class-II family profile" evidence="11">
    <location>
        <begin position="33"/>
        <end position="467"/>
    </location>
</feature>
<comment type="subcellular location">
    <subcellularLocation>
        <location evidence="1 10">Cytoplasm</location>
    </subcellularLocation>
</comment>
<comment type="function">
    <text evidence="10">Catalyzes the attachment of proline to tRNA(Pro) in a two-step reaction: proline is first activated by ATP to form Pro-AMP and then transferred to the acceptor end of tRNA(Pro). As ProRS can inadvertently accommodate and process non-cognate amino acids such as alanine and cysteine, to avoid such errors it has two additional distinct editing activities against alanine. One activity is designated as 'pretransfer' editing and involves the tRNA(Pro)-independent hydrolysis of activated Ala-AMP. The other activity is designated 'posttransfer' editing and involves deacylation of mischarged Ala-tRNA(Pro). The misacylated Cys-tRNA(Pro) is not edited by ProRS.</text>
</comment>
<dbReference type="PATRIC" id="fig|1218492.5.peg.848"/>
<evidence type="ECO:0000256" key="9">
    <source>
        <dbReference type="ARBA" id="ARBA00047671"/>
    </source>
</evidence>
<evidence type="ECO:0000256" key="6">
    <source>
        <dbReference type="ARBA" id="ARBA00022840"/>
    </source>
</evidence>
<dbReference type="AlphaFoldDB" id="A0A0F4LUS0"/>
<dbReference type="SUPFAM" id="SSF55681">
    <property type="entry name" value="Class II aaRS and biotin synthetases"/>
    <property type="match status" value="1"/>
</dbReference>
<dbReference type="PROSITE" id="PS50862">
    <property type="entry name" value="AA_TRNA_LIGASE_II"/>
    <property type="match status" value="1"/>
</dbReference>
<dbReference type="PRINTS" id="PR01046">
    <property type="entry name" value="TRNASYNTHPRO"/>
</dbReference>
<dbReference type="FunFam" id="3.30.930.10:FF:000062">
    <property type="entry name" value="Proline--tRNA ligase"/>
    <property type="match status" value="1"/>
</dbReference>
<keyword evidence="4 10" id="KW-0436">Ligase</keyword>
<evidence type="ECO:0000259" key="11">
    <source>
        <dbReference type="PROSITE" id="PS50862"/>
    </source>
</evidence>
<dbReference type="OrthoDB" id="9809052at2"/>
<dbReference type="FunFam" id="3.30.930.10:FF:000066">
    <property type="entry name" value="Proline--tRNA ligase"/>
    <property type="match status" value="1"/>
</dbReference>
<dbReference type="InterPro" id="IPR002314">
    <property type="entry name" value="aa-tRNA-synt_IIb"/>
</dbReference>
<dbReference type="InterPro" id="IPR033730">
    <property type="entry name" value="ProRS_core_prok"/>
</dbReference>
<protein>
    <recommendedName>
        <fullName evidence="10">Proline--tRNA ligase</fullName>
        <ecNumber evidence="10">6.1.1.15</ecNumber>
    </recommendedName>
    <alternativeName>
        <fullName evidence="10">Prolyl-tRNA synthetase</fullName>
        <shortName evidence="10">ProRS</shortName>
    </alternativeName>
</protein>
<comment type="similarity">
    <text evidence="10">Belongs to the class-II aminoacyl-tRNA synthetase family. ProS type 1 subfamily.</text>
</comment>
<dbReference type="EMBL" id="JXJQ01000006">
    <property type="protein sequence ID" value="KJY62497.1"/>
    <property type="molecule type" value="Genomic_DNA"/>
</dbReference>
<dbReference type="Gene3D" id="3.40.50.800">
    <property type="entry name" value="Anticodon-binding domain"/>
    <property type="match status" value="1"/>
</dbReference>
<evidence type="ECO:0000256" key="5">
    <source>
        <dbReference type="ARBA" id="ARBA00022741"/>
    </source>
</evidence>
<dbReference type="InterPro" id="IPR002316">
    <property type="entry name" value="Pro-tRNA-ligase_IIa"/>
</dbReference>
<dbReference type="InterPro" id="IPR007214">
    <property type="entry name" value="YbaK/aa-tRNA-synth-assoc-dom"/>
</dbReference>
<gene>
    <name evidence="10 12" type="primary">proS</name>
    <name evidence="12" type="ORF">JG30_07120</name>
</gene>
<name>A0A0F4LUS0_9LACO</name>
<dbReference type="GO" id="GO:0006433">
    <property type="term" value="P:prolyl-tRNA aminoacylation"/>
    <property type="evidence" value="ECO:0007669"/>
    <property type="project" value="UniProtKB-UniRule"/>
</dbReference>
<dbReference type="HOGENOM" id="CLU_016739_0_0_9"/>
<evidence type="ECO:0000256" key="3">
    <source>
        <dbReference type="ARBA" id="ARBA00022490"/>
    </source>
</evidence>
<dbReference type="InterPro" id="IPR045864">
    <property type="entry name" value="aa-tRNA-synth_II/BPL/LPL"/>
</dbReference>
<evidence type="ECO:0000256" key="2">
    <source>
        <dbReference type="ARBA" id="ARBA00011738"/>
    </source>
</evidence>
<keyword evidence="8 10" id="KW-0030">Aminoacyl-tRNA synthetase</keyword>
<dbReference type="NCBIfam" id="TIGR00409">
    <property type="entry name" value="proS_fam_II"/>
    <property type="match status" value="1"/>
</dbReference>
<sequence>MKQSQIFIPTLKEIPSDAEAKSHQLMLRGGFIRQVSAGIYAYLPLAVRVLHNIEQIVREEMEQIDAIEMLAPAILPGELWQESGRYATYGDNLFKLKDRHERNFILGPTHEETLTYLIRDQLNSYKKMPKILYQIQAKYRDEDRPRYGLLRGREFIMKDGYSFSANQAQLDDAFNKMEQAYTNIFNRCALDYRVILGDSGDMGGNASKEFSAVAEIGEDTIVYSDSSDYAANLEMAQSIIQPNPQETAQPLQTVATPHTPTVESVAAFLKVTPKQVIKSRAYVVDEQPVLVLIRGDSEVNETKLKNVLNAQQDVQMATDEQVESMFHSVAGFMGPFDLPETVKIVADSSLKGLCNGVTGANQKDLHWQNVNLERDLHLSDQDFVDVRTVQPGELSPDHQGSLQFTRGIEIGHIFKLGTRYSETLKATFLDENGRQQPVIMGSYGIGISRLLSAIVEQHCDDAGIIWPWQLAPYQVHVVIINTKDEDQVQLASEVEASLQNAGFSVLVDDRSERPGVKFAEADLIGSPVRITVGKKASDKILEIKLRNQTDSVEVNENDLIDSMKILLKNY</sequence>
<dbReference type="STRING" id="1218492.JG30_07120"/>
<dbReference type="GO" id="GO:0140096">
    <property type="term" value="F:catalytic activity, acting on a protein"/>
    <property type="evidence" value="ECO:0007669"/>
    <property type="project" value="UniProtKB-ARBA"/>
</dbReference>
<dbReference type="InterPro" id="IPR004154">
    <property type="entry name" value="Anticodon-bd"/>
</dbReference>
<dbReference type="Pfam" id="PF00587">
    <property type="entry name" value="tRNA-synt_2b"/>
    <property type="match status" value="1"/>
</dbReference>
<dbReference type="Pfam" id="PF03129">
    <property type="entry name" value="HGTP_anticodon"/>
    <property type="match status" value="1"/>
</dbReference>
<evidence type="ECO:0000313" key="13">
    <source>
        <dbReference type="Proteomes" id="UP000033558"/>
    </source>
</evidence>
<evidence type="ECO:0000256" key="10">
    <source>
        <dbReference type="HAMAP-Rule" id="MF_01569"/>
    </source>
</evidence>
<comment type="domain">
    <text evidence="10">Consists of three domains: the N-terminal catalytic domain, the editing domain and the C-terminal anticodon-binding domain.</text>
</comment>